<proteinExistence type="predicted"/>
<keyword evidence="11" id="KW-0675">Receptor</keyword>
<evidence type="ECO:0000313" key="11">
    <source>
        <dbReference type="EMBL" id="KHJ84371.1"/>
    </source>
</evidence>
<dbReference type="SMART" id="SM00202">
    <property type="entry name" value="SR"/>
    <property type="match status" value="1"/>
</dbReference>
<keyword evidence="4" id="KW-0677">Repeat</keyword>
<evidence type="ECO:0000256" key="2">
    <source>
        <dbReference type="ARBA" id="ARBA00022692"/>
    </source>
</evidence>
<evidence type="ECO:0000256" key="8">
    <source>
        <dbReference type="ARBA" id="ARBA00023180"/>
    </source>
</evidence>
<evidence type="ECO:0000256" key="9">
    <source>
        <dbReference type="PROSITE-ProRule" id="PRU00196"/>
    </source>
</evidence>
<dbReference type="InterPro" id="IPR053243">
    <property type="entry name" value="SJ_maturation_regulator"/>
</dbReference>
<evidence type="ECO:0000313" key="12">
    <source>
        <dbReference type="Proteomes" id="UP000053660"/>
    </source>
</evidence>
<name>A0A0B1SKE6_OESDE</name>
<feature type="disulfide bond" evidence="9">
    <location>
        <begin position="259"/>
        <end position="269"/>
    </location>
</feature>
<keyword evidence="12" id="KW-1185">Reference proteome</keyword>
<dbReference type="Proteomes" id="UP000053660">
    <property type="component" value="Unassembled WGS sequence"/>
</dbReference>
<dbReference type="EMBL" id="KN568835">
    <property type="protein sequence ID" value="KHJ84371.1"/>
    <property type="molecule type" value="Genomic_DNA"/>
</dbReference>
<feature type="non-terminal residue" evidence="11">
    <location>
        <position position="1"/>
    </location>
</feature>
<dbReference type="Pfam" id="PF00530">
    <property type="entry name" value="SRCR"/>
    <property type="match status" value="1"/>
</dbReference>
<evidence type="ECO:0000259" key="10">
    <source>
        <dbReference type="PROSITE" id="PS50287"/>
    </source>
</evidence>
<evidence type="ECO:0000256" key="5">
    <source>
        <dbReference type="ARBA" id="ARBA00022989"/>
    </source>
</evidence>
<comment type="subcellular location">
    <subcellularLocation>
        <location evidence="1">Membrane</location>
        <topology evidence="1">Single-pass membrane protein</topology>
    </subcellularLocation>
</comment>
<dbReference type="GO" id="GO:0045217">
    <property type="term" value="P:cell-cell junction maintenance"/>
    <property type="evidence" value="ECO:0007669"/>
    <property type="project" value="TreeGrafter"/>
</dbReference>
<evidence type="ECO:0000256" key="1">
    <source>
        <dbReference type="ARBA" id="ARBA00004167"/>
    </source>
</evidence>
<protein>
    <submittedName>
        <fullName evidence="11">Scavenger receptor cysteine-rich domain protein</fullName>
    </submittedName>
</protein>
<organism evidence="11 12">
    <name type="scientific">Oesophagostomum dentatum</name>
    <name type="common">Nodular worm</name>
    <dbReference type="NCBI Taxonomy" id="61180"/>
    <lineage>
        <taxon>Eukaryota</taxon>
        <taxon>Metazoa</taxon>
        <taxon>Ecdysozoa</taxon>
        <taxon>Nematoda</taxon>
        <taxon>Chromadorea</taxon>
        <taxon>Rhabditida</taxon>
        <taxon>Rhabditina</taxon>
        <taxon>Rhabditomorpha</taxon>
        <taxon>Strongyloidea</taxon>
        <taxon>Strongylidae</taxon>
        <taxon>Oesophagostomum</taxon>
    </lineage>
</organism>
<keyword evidence="7 9" id="KW-1015">Disulfide bond</keyword>
<dbReference type="InterPro" id="IPR001190">
    <property type="entry name" value="SRCR"/>
</dbReference>
<evidence type="ECO:0000256" key="3">
    <source>
        <dbReference type="ARBA" id="ARBA00022729"/>
    </source>
</evidence>
<keyword evidence="5" id="KW-1133">Transmembrane helix</keyword>
<sequence>ALTFPIIKSFFSNVIIRRNCFKNPQAAYEIGTELTEHAKRIDARENNWGSPVPSQFMSKIFDQFNRYSLAVIEVGPYAAVGNQRDPHITYLQEFFREFRKDSQPFVLGGTIYENHDLVPGRYTVTDDLHVVPGAKLTIAPGSVLEFHDGVGMLVQGELSRTEFFGPEKKVVFTSAPFSLVKNKNVRLVDEDGSDDVTEGRLEVFVDGTWGTVCNRTWTAKLAQMACNQLGLVSDPEFFENWRLFRSKGDLPMIMDNIRCEENEVDLTKCRHDGVSHNVPAGCRDTEPFGVQNRVGQEYGIHCWLIRPLSRGKPPCITGLSKR</sequence>
<reference evidence="11 12" key="1">
    <citation type="submission" date="2014-03" db="EMBL/GenBank/DDBJ databases">
        <title>Draft genome of the hookworm Oesophagostomum dentatum.</title>
        <authorList>
            <person name="Mitreva M."/>
        </authorList>
    </citation>
    <scope>NUCLEOTIDE SEQUENCE [LARGE SCALE GENOMIC DNA]</scope>
    <source>
        <strain evidence="11 12">OD-Hann</strain>
    </source>
</reference>
<feature type="domain" description="SRCR" evidence="10">
    <location>
        <begin position="185"/>
        <end position="303"/>
    </location>
</feature>
<dbReference type="PANTHER" id="PTHR47653:SF1">
    <property type="entry name" value="DELETED IN MALIGNANT BRAIN TUMORS 1 PROTEIN"/>
    <property type="match status" value="1"/>
</dbReference>
<evidence type="ECO:0000256" key="6">
    <source>
        <dbReference type="ARBA" id="ARBA00023136"/>
    </source>
</evidence>
<keyword evidence="6" id="KW-0472">Membrane</keyword>
<evidence type="ECO:0000256" key="7">
    <source>
        <dbReference type="ARBA" id="ARBA00023157"/>
    </source>
</evidence>
<accession>A0A0B1SKE6</accession>
<dbReference type="AlphaFoldDB" id="A0A0B1SKE6"/>
<keyword evidence="8" id="KW-0325">Glycoprotein</keyword>
<dbReference type="GO" id="GO:0016020">
    <property type="term" value="C:membrane"/>
    <property type="evidence" value="ECO:0007669"/>
    <property type="project" value="UniProtKB-SubCell"/>
</dbReference>
<dbReference type="OrthoDB" id="5857313at2759"/>
<dbReference type="SUPFAM" id="SSF56487">
    <property type="entry name" value="SRCR-like"/>
    <property type="match status" value="1"/>
</dbReference>
<dbReference type="InterPro" id="IPR036772">
    <property type="entry name" value="SRCR-like_dom_sf"/>
</dbReference>
<comment type="caution">
    <text evidence="9">Lacks conserved residue(s) required for the propagation of feature annotation.</text>
</comment>
<dbReference type="FunFam" id="3.10.250.10:FF:000016">
    <property type="entry name" value="Scavenger receptor cysteine-rich protein type 12"/>
    <property type="match status" value="1"/>
</dbReference>
<evidence type="ECO:0000256" key="4">
    <source>
        <dbReference type="ARBA" id="ARBA00022737"/>
    </source>
</evidence>
<keyword evidence="3" id="KW-0732">Signal</keyword>
<dbReference type="PRINTS" id="PR00258">
    <property type="entry name" value="SPERACTRCPTR"/>
</dbReference>
<dbReference type="PANTHER" id="PTHR47653">
    <property type="entry name" value="PROTEIN BARK BEETLE"/>
    <property type="match status" value="1"/>
</dbReference>
<dbReference type="PROSITE" id="PS50287">
    <property type="entry name" value="SRCR_2"/>
    <property type="match status" value="1"/>
</dbReference>
<gene>
    <name evidence="11" type="ORF">OESDEN_15917</name>
</gene>
<keyword evidence="2" id="KW-0812">Transmembrane</keyword>
<dbReference type="Gene3D" id="3.10.250.10">
    <property type="entry name" value="SRCR-like domain"/>
    <property type="match status" value="1"/>
</dbReference>